<sequence length="91" mass="10093">MIICIIILLQGTILFNFLNRCFYCDFIRKPNRTLIVGGFVVDTAVIGTAAAAIATATNLRLRFGLHATNDTRGAIRFTIRPAIVNRLEIAR</sequence>
<reference evidence="2" key="1">
    <citation type="submission" date="2018-10" db="EMBL/GenBank/DDBJ databases">
        <title>Hidden diversity of soil giant viruses.</title>
        <authorList>
            <person name="Schulz F."/>
            <person name="Alteio L."/>
            <person name="Goudeau D."/>
            <person name="Ryan E.M."/>
            <person name="Malmstrom R.R."/>
            <person name="Blanchard J."/>
            <person name="Woyke T."/>
        </authorList>
    </citation>
    <scope>NUCLEOTIDE SEQUENCE</scope>
    <source>
        <strain evidence="2">HYV1</strain>
    </source>
</reference>
<keyword evidence="1" id="KW-0812">Transmembrane</keyword>
<dbReference type="EMBL" id="MK072388">
    <property type="protein sequence ID" value="AYV83386.1"/>
    <property type="molecule type" value="Genomic_DNA"/>
</dbReference>
<proteinExistence type="predicted"/>
<protein>
    <submittedName>
        <fullName evidence="2">Uncharacterized protein</fullName>
    </submittedName>
</protein>
<keyword evidence="1" id="KW-1133">Transmembrane helix</keyword>
<evidence type="ECO:0000313" key="2">
    <source>
        <dbReference type="EMBL" id="AYV83386.1"/>
    </source>
</evidence>
<gene>
    <name evidence="2" type="ORF">Hyperionvirus6_67</name>
</gene>
<organism evidence="2">
    <name type="scientific">Hyperionvirus sp</name>
    <dbReference type="NCBI Taxonomy" id="2487770"/>
    <lineage>
        <taxon>Viruses</taxon>
        <taxon>Varidnaviria</taxon>
        <taxon>Bamfordvirae</taxon>
        <taxon>Nucleocytoviricota</taxon>
        <taxon>Megaviricetes</taxon>
        <taxon>Imitervirales</taxon>
        <taxon>Mimiviridae</taxon>
        <taxon>Klosneuvirinae</taxon>
    </lineage>
</organism>
<name>A0A3G5A7Z1_9VIRU</name>
<evidence type="ECO:0000256" key="1">
    <source>
        <dbReference type="SAM" id="Phobius"/>
    </source>
</evidence>
<keyword evidence="1" id="KW-0472">Membrane</keyword>
<feature type="transmembrane region" description="Helical" evidence="1">
    <location>
        <begin position="34"/>
        <end position="56"/>
    </location>
</feature>
<accession>A0A3G5A7Z1</accession>